<dbReference type="NCBIfam" id="NF041438">
    <property type="entry name" value="SepM_fam_S16"/>
    <property type="match status" value="1"/>
</dbReference>
<dbReference type="GO" id="GO:0004176">
    <property type="term" value="F:ATP-dependent peptidase activity"/>
    <property type="evidence" value="ECO:0007669"/>
    <property type="project" value="UniProtKB-UniRule"/>
</dbReference>
<dbReference type="PROSITE" id="PS51786">
    <property type="entry name" value="LON_PROTEOLYTIC"/>
    <property type="match status" value="1"/>
</dbReference>
<accession>A0A5C6W870</accession>
<comment type="catalytic activity">
    <reaction evidence="1">
        <text>Hydrolysis of proteins in presence of ATP.</text>
        <dbReference type="EC" id="3.4.21.53"/>
    </reaction>
</comment>
<dbReference type="InterPro" id="IPR020568">
    <property type="entry name" value="Ribosomal_Su5_D2-typ_SF"/>
</dbReference>
<dbReference type="InterPro" id="IPR027065">
    <property type="entry name" value="Lon_Prtase"/>
</dbReference>
<dbReference type="InterPro" id="IPR001478">
    <property type="entry name" value="PDZ"/>
</dbReference>
<dbReference type="InterPro" id="IPR036034">
    <property type="entry name" value="PDZ_sf"/>
</dbReference>
<dbReference type="Proteomes" id="UP000321363">
    <property type="component" value="Unassembled WGS sequence"/>
</dbReference>
<evidence type="ECO:0000259" key="3">
    <source>
        <dbReference type="PROSITE" id="PS51786"/>
    </source>
</evidence>
<dbReference type="GO" id="GO:0030163">
    <property type="term" value="P:protein catabolic process"/>
    <property type="evidence" value="ECO:0007669"/>
    <property type="project" value="InterPro"/>
</dbReference>
<dbReference type="GO" id="GO:0005524">
    <property type="term" value="F:ATP binding"/>
    <property type="evidence" value="ECO:0007669"/>
    <property type="project" value="InterPro"/>
</dbReference>
<dbReference type="GO" id="GO:0004252">
    <property type="term" value="F:serine-type endopeptidase activity"/>
    <property type="evidence" value="ECO:0007669"/>
    <property type="project" value="UniProtKB-UniRule"/>
</dbReference>
<dbReference type="InterPro" id="IPR014721">
    <property type="entry name" value="Ribsml_uS5_D2-typ_fold_subgr"/>
</dbReference>
<organism evidence="4 5">
    <name type="scientific">Metabacillus litoralis</name>
    <dbReference type="NCBI Taxonomy" id="152268"/>
    <lineage>
        <taxon>Bacteria</taxon>
        <taxon>Bacillati</taxon>
        <taxon>Bacillota</taxon>
        <taxon>Bacilli</taxon>
        <taxon>Bacillales</taxon>
        <taxon>Bacillaceae</taxon>
        <taxon>Metabacillus</taxon>
    </lineage>
</organism>
<dbReference type="RefSeq" id="WP_146946813.1">
    <property type="nucleotide sequence ID" value="NZ_VOQF01000003.1"/>
</dbReference>
<dbReference type="Gene3D" id="3.30.230.10">
    <property type="match status" value="1"/>
</dbReference>
<evidence type="ECO:0000256" key="1">
    <source>
        <dbReference type="PROSITE-ProRule" id="PRU01122"/>
    </source>
</evidence>
<dbReference type="EC" id="3.4.21.53" evidence="1"/>
<keyword evidence="5" id="KW-1185">Reference proteome</keyword>
<dbReference type="PANTHER" id="PTHR10046">
    <property type="entry name" value="ATP DEPENDENT LON PROTEASE FAMILY MEMBER"/>
    <property type="match status" value="1"/>
</dbReference>
<evidence type="ECO:0000256" key="2">
    <source>
        <dbReference type="SAM" id="Phobius"/>
    </source>
</evidence>
<dbReference type="Pfam" id="PF05362">
    <property type="entry name" value="Lon_C"/>
    <property type="match status" value="1"/>
</dbReference>
<name>A0A5C6W870_9BACI</name>
<comment type="similarity">
    <text evidence="1">Belongs to the peptidase S16 family.</text>
</comment>
<evidence type="ECO:0000313" key="5">
    <source>
        <dbReference type="Proteomes" id="UP000321363"/>
    </source>
</evidence>
<keyword evidence="2" id="KW-0472">Membrane</keyword>
<proteinExistence type="inferred from homology"/>
<dbReference type="GO" id="GO:0006508">
    <property type="term" value="P:proteolysis"/>
    <property type="evidence" value="ECO:0007669"/>
    <property type="project" value="UniProtKB-KW"/>
</dbReference>
<dbReference type="OrthoDB" id="2356897at2"/>
<keyword evidence="1" id="KW-0720">Serine protease</keyword>
<dbReference type="Gene3D" id="2.30.42.10">
    <property type="match status" value="1"/>
</dbReference>
<feature type="active site" evidence="1">
    <location>
        <position position="235"/>
    </location>
</feature>
<evidence type="ECO:0000313" key="4">
    <source>
        <dbReference type="EMBL" id="TXC92069.1"/>
    </source>
</evidence>
<keyword evidence="1" id="KW-0645">Protease</keyword>
<dbReference type="AlphaFoldDB" id="A0A5C6W870"/>
<keyword evidence="1" id="KW-0378">Hydrolase</keyword>
<comment type="caution">
    <text evidence="4">The sequence shown here is derived from an EMBL/GenBank/DDBJ whole genome shotgun (WGS) entry which is preliminary data.</text>
</comment>
<keyword evidence="2" id="KW-1133">Transmembrane helix</keyword>
<feature type="active site" evidence="1">
    <location>
        <position position="280"/>
    </location>
</feature>
<feature type="transmembrane region" description="Helical" evidence="2">
    <location>
        <begin position="12"/>
        <end position="29"/>
    </location>
</feature>
<dbReference type="SUPFAM" id="SSF54211">
    <property type="entry name" value="Ribosomal protein S5 domain 2-like"/>
    <property type="match status" value="1"/>
</dbReference>
<dbReference type="InterPro" id="IPR008269">
    <property type="entry name" value="Lon_proteolytic"/>
</dbReference>
<reference evidence="4 5" key="1">
    <citation type="journal article" date="2005" name="Int. J. Syst. Evol. Microbiol.">
        <title>Bacillus litoralis sp. nov., isolated from a tidal flat of the Yellow Sea in Korea.</title>
        <authorList>
            <person name="Yoon J.H."/>
            <person name="Oh T.K."/>
        </authorList>
    </citation>
    <scope>NUCLEOTIDE SEQUENCE [LARGE SCALE GENOMIC DNA]</scope>
    <source>
        <strain evidence="4 5">SW-211</strain>
    </source>
</reference>
<keyword evidence="2" id="KW-0812">Transmembrane</keyword>
<dbReference type="Pfam" id="PF13180">
    <property type="entry name" value="PDZ_2"/>
    <property type="match status" value="1"/>
</dbReference>
<dbReference type="SUPFAM" id="SSF50156">
    <property type="entry name" value="PDZ domain-like"/>
    <property type="match status" value="1"/>
</dbReference>
<protein>
    <recommendedName>
        <fullName evidence="1">endopeptidase La</fullName>
        <ecNumber evidence="1">3.4.21.53</ecNumber>
    </recommendedName>
</protein>
<sequence length="341" mass="38366">MKGRTIFRTSLFLAIIFLITTFIKLPYYVTQPGMASELQPIIEVENGFDKEEGSFSLTTVRFGRANPLTYLWAKINDYHYLHPLEEIRREDETDKEYFNRQLHMMEASQESAIAVAYKKANKKVDFTFNGIYVDGVIEDMPAFDVLIVGDRIYSVDQVEFQTAEEFIEYVSKKNVGDEVLINYERDGEQREAKIKLAAFKDQPSKVGIGIGLVTDLEIDVEPTITLKTEEIGGPSAGLMMSLEIYNQLVEEDITKGYKIAGTGTINAEGEVGPIGGISQKIVAADHDGVDIFFAPNEQNNSTSDYQEALKTAKDINTNMKIIPVDTFDDALNYLMKIEDNN</sequence>
<feature type="domain" description="Lon proteolytic" evidence="3">
    <location>
        <begin position="229"/>
        <end position="337"/>
    </location>
</feature>
<gene>
    <name evidence="4" type="ORF">FS935_06725</name>
</gene>
<dbReference type="EMBL" id="VOQF01000003">
    <property type="protein sequence ID" value="TXC92069.1"/>
    <property type="molecule type" value="Genomic_DNA"/>
</dbReference>